<dbReference type="Proteomes" id="UP000012019">
    <property type="component" value="Unassembled WGS sequence"/>
</dbReference>
<dbReference type="Pfam" id="PF00892">
    <property type="entry name" value="EamA"/>
    <property type="match status" value="1"/>
</dbReference>
<feature type="transmembrane region" description="Helical" evidence="1">
    <location>
        <begin position="88"/>
        <end position="110"/>
    </location>
</feature>
<evidence type="ECO:0000256" key="1">
    <source>
        <dbReference type="SAM" id="Phobius"/>
    </source>
</evidence>
<dbReference type="AlphaFoldDB" id="M7PJM5"/>
<feature type="transmembrane region" description="Helical" evidence="1">
    <location>
        <begin position="116"/>
        <end position="133"/>
    </location>
</feature>
<sequence length="290" mass="32046">MELLLVLARIGSAAVANVFQKQLANNKLHPLFIVMSSYGLLTLFCLPLLWWLPIASLDSTFWLNIILAAMLDMAGTLFLVMSLSRTDLSVFGPLNAYKVVISMLLAMLLLNEIPNLQGLIGVLIIIGGSFLLMPASSTASGNRIWQLLSDRGVQYRFLSIALFSIGTLPLKNAVVSGGALATTVFWCLFGLPLAVLVYQCFSSHSWRNDTIHFAQQRYALLGLAMLILVMQFTTLLLLSKMLIAYALALFQLSMVLQVFLGARIFREAHFRSRMMACLVMVMGSLLVLYA</sequence>
<evidence type="ECO:0000313" key="3">
    <source>
        <dbReference type="EMBL" id="EMR14105.1"/>
    </source>
</evidence>
<dbReference type="OrthoDB" id="9795255at2"/>
<proteinExistence type="predicted"/>
<feature type="transmembrane region" description="Helical" evidence="1">
    <location>
        <begin position="153"/>
        <end position="170"/>
    </location>
</feature>
<feature type="transmembrane region" description="Helical" evidence="1">
    <location>
        <begin position="176"/>
        <end position="198"/>
    </location>
</feature>
<dbReference type="EMBL" id="APHR01000006">
    <property type="protein sequence ID" value="EMR14105.1"/>
    <property type="molecule type" value="Genomic_DNA"/>
</dbReference>
<accession>M7PJM5</accession>
<keyword evidence="1" id="KW-0812">Transmembrane</keyword>
<name>M7PJM5_9GAMM</name>
<dbReference type="STRING" id="1286106.MPL1_01283"/>
<dbReference type="SUPFAM" id="SSF103481">
    <property type="entry name" value="Multidrug resistance efflux transporter EmrE"/>
    <property type="match status" value="1"/>
</dbReference>
<dbReference type="InterPro" id="IPR037185">
    <property type="entry name" value="EmrE-like"/>
</dbReference>
<keyword evidence="4" id="KW-1185">Reference proteome</keyword>
<feature type="transmembrane region" description="Helical" evidence="1">
    <location>
        <begin position="61"/>
        <end position="81"/>
    </location>
</feature>
<gene>
    <name evidence="3" type="ORF">MPL1_01283</name>
</gene>
<feature type="transmembrane region" description="Helical" evidence="1">
    <location>
        <begin position="243"/>
        <end position="265"/>
    </location>
</feature>
<dbReference type="GO" id="GO:0016020">
    <property type="term" value="C:membrane"/>
    <property type="evidence" value="ECO:0007669"/>
    <property type="project" value="InterPro"/>
</dbReference>
<feature type="transmembrane region" description="Helical" evidence="1">
    <location>
        <begin position="31"/>
        <end position="55"/>
    </location>
</feature>
<evidence type="ECO:0000313" key="4">
    <source>
        <dbReference type="Proteomes" id="UP000012019"/>
    </source>
</evidence>
<keyword evidence="1" id="KW-1133">Transmembrane helix</keyword>
<dbReference type="PATRIC" id="fig|1286106.3.peg.259"/>
<keyword evidence="1" id="KW-0472">Membrane</keyword>
<dbReference type="InterPro" id="IPR000620">
    <property type="entry name" value="EamA_dom"/>
</dbReference>
<reference evidence="3 4" key="1">
    <citation type="journal article" date="2013" name="Genome Announc.">
        <title>Draft Genome Sequence of Methylophaga lonarensis MPLT, a Haloalkaliphilic (Non-Methane-Utilizing) Methylotroph.</title>
        <authorList>
            <person name="Shetty S.A."/>
            <person name="Marathe N.P."/>
            <person name="Munot H."/>
            <person name="Antony C.P."/>
            <person name="Dhotre D.P."/>
            <person name="Murrell J.C."/>
            <person name="Shouche Y.S."/>
        </authorList>
    </citation>
    <scope>NUCLEOTIDE SEQUENCE [LARGE SCALE GENOMIC DNA]</scope>
    <source>
        <strain evidence="3 4">MPL</strain>
    </source>
</reference>
<protein>
    <submittedName>
        <fullName evidence="3">Drug/metabolite transporter (DMT) superfamily permease</fullName>
    </submittedName>
</protein>
<dbReference type="RefSeq" id="WP_009725311.1">
    <property type="nucleotide sequence ID" value="NZ_APHR01000006.1"/>
</dbReference>
<comment type="caution">
    <text evidence="3">The sequence shown here is derived from an EMBL/GenBank/DDBJ whole genome shotgun (WGS) entry which is preliminary data.</text>
</comment>
<dbReference type="eggNOG" id="COG0697">
    <property type="taxonomic scope" value="Bacteria"/>
</dbReference>
<evidence type="ECO:0000259" key="2">
    <source>
        <dbReference type="Pfam" id="PF00892"/>
    </source>
</evidence>
<dbReference type="Gene3D" id="1.10.3730.20">
    <property type="match status" value="1"/>
</dbReference>
<feature type="transmembrane region" description="Helical" evidence="1">
    <location>
        <begin position="218"/>
        <end position="237"/>
    </location>
</feature>
<feature type="domain" description="EamA" evidence="2">
    <location>
        <begin position="3"/>
        <end position="132"/>
    </location>
</feature>
<organism evidence="3 4">
    <name type="scientific">Methylophaga lonarensis MPL</name>
    <dbReference type="NCBI Taxonomy" id="1286106"/>
    <lineage>
        <taxon>Bacteria</taxon>
        <taxon>Pseudomonadati</taxon>
        <taxon>Pseudomonadota</taxon>
        <taxon>Gammaproteobacteria</taxon>
        <taxon>Thiotrichales</taxon>
        <taxon>Piscirickettsiaceae</taxon>
        <taxon>Methylophaga</taxon>
    </lineage>
</organism>